<accession>A0A0E9N5N7</accession>
<dbReference type="OrthoDB" id="674387at2"/>
<dbReference type="AlphaFoldDB" id="A0A0E9N5N7"/>
<comment type="caution">
    <text evidence="2">The sequence shown here is derived from an EMBL/GenBank/DDBJ whole genome shotgun (WGS) entry which is preliminary data.</text>
</comment>
<evidence type="ECO:0000313" key="2">
    <source>
        <dbReference type="EMBL" id="GAO45118.1"/>
    </source>
</evidence>
<name>A0A0E9N5N7_9BACT</name>
<dbReference type="EMBL" id="BBWV01000004">
    <property type="protein sequence ID" value="GAO45118.1"/>
    <property type="molecule type" value="Genomic_DNA"/>
</dbReference>
<gene>
    <name evidence="2" type="ORF">FPE01S_04_03610</name>
</gene>
<keyword evidence="1" id="KW-0732">Signal</keyword>
<evidence type="ECO:0000256" key="1">
    <source>
        <dbReference type="SAM" id="SignalP"/>
    </source>
</evidence>
<sequence length="199" mass="22506">MFKSISNRTWLLTISASFSVILYACGQGKSSQPAPDVEFVPITAYIREELKSIDSLKLPTTLYYQDKDRKDTSAIPFATCDSLARAGFLAEDITREPLKSSYKESSFADQSIPNVTFTYLTSDSTLPLKRADVILKPDPAGLDKVNTIYLEKLYQSGDTLIQDKLFWKANHYYQILRSRQIGQGEATVTQWKVVWDPVE</sequence>
<reference evidence="2 3" key="1">
    <citation type="submission" date="2015-04" db="EMBL/GenBank/DDBJ databases">
        <title>Whole genome shotgun sequence of Flavihumibacter petaseus NBRC 106054.</title>
        <authorList>
            <person name="Miyazawa S."/>
            <person name="Hosoyama A."/>
            <person name="Hashimoto M."/>
            <person name="Noguchi M."/>
            <person name="Tsuchikane K."/>
            <person name="Ohji S."/>
            <person name="Yamazoe A."/>
            <person name="Ichikawa N."/>
            <person name="Kimura A."/>
            <person name="Fujita N."/>
        </authorList>
    </citation>
    <scope>NUCLEOTIDE SEQUENCE [LARGE SCALE GENOMIC DNA]</scope>
    <source>
        <strain evidence="2 3">NBRC 106054</strain>
    </source>
</reference>
<keyword evidence="3" id="KW-1185">Reference proteome</keyword>
<protein>
    <submittedName>
        <fullName evidence="2">Uncharacterized protein</fullName>
    </submittedName>
</protein>
<organism evidence="2 3">
    <name type="scientific">Flavihumibacter petaseus NBRC 106054</name>
    <dbReference type="NCBI Taxonomy" id="1220578"/>
    <lineage>
        <taxon>Bacteria</taxon>
        <taxon>Pseudomonadati</taxon>
        <taxon>Bacteroidota</taxon>
        <taxon>Chitinophagia</taxon>
        <taxon>Chitinophagales</taxon>
        <taxon>Chitinophagaceae</taxon>
        <taxon>Flavihumibacter</taxon>
    </lineage>
</organism>
<evidence type="ECO:0000313" key="3">
    <source>
        <dbReference type="Proteomes" id="UP000033121"/>
    </source>
</evidence>
<proteinExistence type="predicted"/>
<feature type="chain" id="PRO_5002430057" evidence="1">
    <location>
        <begin position="25"/>
        <end position="199"/>
    </location>
</feature>
<feature type="signal peptide" evidence="1">
    <location>
        <begin position="1"/>
        <end position="24"/>
    </location>
</feature>
<dbReference type="RefSeq" id="WP_046371088.1">
    <property type="nucleotide sequence ID" value="NZ_BBWV01000004.1"/>
</dbReference>
<dbReference type="Proteomes" id="UP000033121">
    <property type="component" value="Unassembled WGS sequence"/>
</dbReference>
<dbReference type="PROSITE" id="PS51257">
    <property type="entry name" value="PROKAR_LIPOPROTEIN"/>
    <property type="match status" value="1"/>
</dbReference>
<dbReference type="STRING" id="1220578.FPE01S_04_03610"/>